<reference evidence="2 3" key="1">
    <citation type="journal article" date="2011" name="Stand. Genomic Sci.">
        <title>Complete genome sequence of the halophilic and highly halotolerant Chromohalobacter salexigens type strain (1H11(T)).</title>
        <authorList>
            <person name="Copeland A."/>
            <person name="O'Connor K."/>
            <person name="Lucas S."/>
            <person name="Lapidus A."/>
            <person name="Berry K.W."/>
            <person name="Detter J.C."/>
            <person name="Del Rio T.G."/>
            <person name="Hammon N."/>
            <person name="Dalin E."/>
            <person name="Tice H."/>
            <person name="Pitluck S."/>
            <person name="Bruce D."/>
            <person name="Goodwin L."/>
            <person name="Han C."/>
            <person name="Tapia R."/>
            <person name="Saunders E."/>
            <person name="Schmutz J."/>
            <person name="Brettin T."/>
            <person name="Larimer F."/>
            <person name="Land M."/>
            <person name="Hauser L."/>
            <person name="Vargas C."/>
            <person name="Nieto J.J."/>
            <person name="Kyrpides N.C."/>
            <person name="Ivanova N."/>
            <person name="Goker M."/>
            <person name="Klenk H.P."/>
            <person name="Csonka L.N."/>
            <person name="Woyke T."/>
        </authorList>
    </citation>
    <scope>NUCLEOTIDE SEQUENCE [LARGE SCALE GENOMIC DNA]</scope>
    <source>
        <strain evidence="3">ATCC BAA-138 / DSM 3043 / CIP 106854 / NCIMB 13768 / 1H11</strain>
    </source>
</reference>
<proteinExistence type="predicted"/>
<name>Q1QW24_CHRI1</name>
<gene>
    <name evidence="2" type="ordered locus">Csal_1982</name>
</gene>
<evidence type="ECO:0000313" key="3">
    <source>
        <dbReference type="Proteomes" id="UP000000239"/>
    </source>
</evidence>
<evidence type="ECO:0000256" key="1">
    <source>
        <dbReference type="SAM" id="MobiDB-lite"/>
    </source>
</evidence>
<sequence>MRNRQNCTIMMACSSSEGPDTMDLVAVALSLLLISLALPADPAKPSRTRTPPLNRPRHGAHYQRRAPMPPPRCVHHRNTIDYKD</sequence>
<organism evidence="2 3">
    <name type="scientific">Chromohalobacter israelensis (strain ATCC BAA-138 / DSM 3043 / CIP 106854 / NCIMB 13768 / 1H11)</name>
    <name type="common">Chromohalobacter salexigens</name>
    <dbReference type="NCBI Taxonomy" id="290398"/>
    <lineage>
        <taxon>Bacteria</taxon>
        <taxon>Pseudomonadati</taxon>
        <taxon>Pseudomonadota</taxon>
        <taxon>Gammaproteobacteria</taxon>
        <taxon>Oceanospirillales</taxon>
        <taxon>Halomonadaceae</taxon>
        <taxon>Chromohalobacter</taxon>
    </lineage>
</organism>
<dbReference type="KEGG" id="csa:Csal_1982"/>
<feature type="region of interest" description="Disordered" evidence="1">
    <location>
        <begin position="40"/>
        <end position="84"/>
    </location>
</feature>
<dbReference type="AlphaFoldDB" id="Q1QW24"/>
<dbReference type="EMBL" id="CP000285">
    <property type="protein sequence ID" value="ABE59334.1"/>
    <property type="molecule type" value="Genomic_DNA"/>
</dbReference>
<keyword evidence="3" id="KW-1185">Reference proteome</keyword>
<accession>Q1QW24</accession>
<feature type="compositionally biased region" description="Basic residues" evidence="1">
    <location>
        <begin position="55"/>
        <end position="64"/>
    </location>
</feature>
<dbReference type="Proteomes" id="UP000000239">
    <property type="component" value="Chromosome"/>
</dbReference>
<evidence type="ECO:0000313" key="2">
    <source>
        <dbReference type="EMBL" id="ABE59334.1"/>
    </source>
</evidence>
<dbReference type="HOGENOM" id="CLU_2521600_0_0_6"/>
<protein>
    <submittedName>
        <fullName evidence="2">Uncharacterized protein</fullName>
    </submittedName>
</protein>